<proteinExistence type="predicted"/>
<name>A0A8S0ZZS2_ARCPL</name>
<feature type="compositionally biased region" description="Basic and acidic residues" evidence="1">
    <location>
        <begin position="18"/>
        <end position="29"/>
    </location>
</feature>
<evidence type="ECO:0000313" key="5">
    <source>
        <dbReference type="Proteomes" id="UP000494256"/>
    </source>
</evidence>
<reference evidence="4 5" key="1">
    <citation type="submission" date="2020-04" db="EMBL/GenBank/DDBJ databases">
        <authorList>
            <person name="Wallbank WR R."/>
            <person name="Pardo Diaz C."/>
            <person name="Kozak K."/>
            <person name="Martin S."/>
            <person name="Jiggins C."/>
            <person name="Moest M."/>
            <person name="Warren A I."/>
            <person name="Byers J.R.P. K."/>
            <person name="Montejo-Kovacevich G."/>
            <person name="Yen C E."/>
        </authorList>
    </citation>
    <scope>NUCLEOTIDE SEQUENCE [LARGE SCALE GENOMIC DNA]</scope>
</reference>
<evidence type="ECO:0000256" key="1">
    <source>
        <dbReference type="SAM" id="MobiDB-lite"/>
    </source>
</evidence>
<sequence>MRCSADINVAVSTPRKGHTTERSKSDRPGLGEVCTDAPAGLAQWIDGRALLTVVTGLIARRWPGGQVTQAHGAVERLIAQSQRGHGAAAAAGRGSRRVECERPPTKRVRETLPCQRGFFPTDFLGGGGARHTSNGGARPPPPRDCPPPPLRLYSYLRAVY</sequence>
<dbReference type="EMBL" id="CADEBD010000299">
    <property type="protein sequence ID" value="CAB3235382.1"/>
    <property type="molecule type" value="Genomic_DNA"/>
</dbReference>
<comment type="caution">
    <text evidence="3">The sequence shown here is derived from an EMBL/GenBank/DDBJ whole genome shotgun (WGS) entry which is preliminary data.</text>
</comment>
<feature type="region of interest" description="Disordered" evidence="1">
    <location>
        <begin position="85"/>
        <end position="104"/>
    </location>
</feature>
<keyword evidence="4" id="KW-1185">Reference proteome</keyword>
<feature type="region of interest" description="Disordered" evidence="1">
    <location>
        <begin position="123"/>
        <end position="149"/>
    </location>
</feature>
<dbReference type="EMBL" id="CADEBC010000500">
    <property type="protein sequence ID" value="CAB3238901.1"/>
    <property type="molecule type" value="Genomic_DNA"/>
</dbReference>
<protein>
    <submittedName>
        <fullName evidence="3">Uncharacterized protein</fullName>
    </submittedName>
</protein>
<gene>
    <name evidence="2" type="ORF">APLA_LOCUS6987</name>
    <name evidence="3" type="ORF">APLA_LOCUS7627</name>
</gene>
<evidence type="ECO:0000313" key="3">
    <source>
        <dbReference type="EMBL" id="CAB3238901.1"/>
    </source>
</evidence>
<dbReference type="AlphaFoldDB" id="A0A8S0ZZS2"/>
<dbReference type="Proteomes" id="UP000494256">
    <property type="component" value="Unassembled WGS sequence"/>
</dbReference>
<organism evidence="3 4">
    <name type="scientific">Arctia plantaginis</name>
    <name type="common">Wood tiger moth</name>
    <name type="synonym">Phalaena plantaginis</name>
    <dbReference type="NCBI Taxonomy" id="874455"/>
    <lineage>
        <taxon>Eukaryota</taxon>
        <taxon>Metazoa</taxon>
        <taxon>Ecdysozoa</taxon>
        <taxon>Arthropoda</taxon>
        <taxon>Hexapoda</taxon>
        <taxon>Insecta</taxon>
        <taxon>Pterygota</taxon>
        <taxon>Neoptera</taxon>
        <taxon>Endopterygota</taxon>
        <taxon>Lepidoptera</taxon>
        <taxon>Glossata</taxon>
        <taxon>Ditrysia</taxon>
        <taxon>Noctuoidea</taxon>
        <taxon>Erebidae</taxon>
        <taxon>Arctiinae</taxon>
        <taxon>Arctia</taxon>
    </lineage>
</organism>
<dbReference type="Proteomes" id="UP000494106">
    <property type="component" value="Unassembled WGS sequence"/>
</dbReference>
<dbReference type="OrthoDB" id="7473704at2759"/>
<evidence type="ECO:0000313" key="4">
    <source>
        <dbReference type="Proteomes" id="UP000494106"/>
    </source>
</evidence>
<feature type="compositionally biased region" description="Pro residues" evidence="1">
    <location>
        <begin position="138"/>
        <end position="149"/>
    </location>
</feature>
<evidence type="ECO:0000313" key="2">
    <source>
        <dbReference type="EMBL" id="CAB3235382.1"/>
    </source>
</evidence>
<feature type="region of interest" description="Disordered" evidence="1">
    <location>
        <begin position="1"/>
        <end position="31"/>
    </location>
</feature>
<accession>A0A8S0ZZS2</accession>